<dbReference type="Proteomes" id="UP001281147">
    <property type="component" value="Unassembled WGS sequence"/>
</dbReference>
<organism evidence="1 2">
    <name type="scientific">Vermiconidia calcicola</name>
    <dbReference type="NCBI Taxonomy" id="1690605"/>
    <lineage>
        <taxon>Eukaryota</taxon>
        <taxon>Fungi</taxon>
        <taxon>Dikarya</taxon>
        <taxon>Ascomycota</taxon>
        <taxon>Pezizomycotina</taxon>
        <taxon>Dothideomycetes</taxon>
        <taxon>Dothideomycetidae</taxon>
        <taxon>Mycosphaerellales</taxon>
        <taxon>Extremaceae</taxon>
        <taxon>Vermiconidia</taxon>
    </lineage>
</organism>
<evidence type="ECO:0000313" key="1">
    <source>
        <dbReference type="EMBL" id="KAK3725983.1"/>
    </source>
</evidence>
<accession>A0ACC3P0K6</accession>
<proteinExistence type="predicted"/>
<comment type="caution">
    <text evidence="1">The sequence shown here is derived from an EMBL/GenBank/DDBJ whole genome shotgun (WGS) entry which is preliminary data.</text>
</comment>
<sequence>MAGLPLFHGTFRNWMTGGSSTASKPSNVDSQGHGVMGTMRSMDTPQDLGNSSPTPHSRFRQPGIREHTDDSCELLGGADILQHTSESCRGRDTRHTGMYGHQTAAQAVSCSDHAANDELDPDLIEAAVDRLKDNVHRLREASRAKGTPRTGHDPAGSHPSAHNGRGSVQPNEVAGETAASRLQRLHEARTGEHATTGRTDLTGESAASRLQRLHEARMSEHATSTGEQTSAPVPPSPMDFPSLGQACSSSKVTSPTTSAEQSRRTSYAHAATSGMMDAIDHVFIASRRKRNDSKFSDSTSQEPLSAGSAMTISTSSRTQTTSTAAARTASALQDDDNSVIVMSETVGTDASSTEAVIISKESPSTPNGKTLKQAPRFARPTKSFARRAGETLRKDSASASPKSPAEGFPTKSIKSKEPKFATTKRASQHQQKRKSLPGDWLNTTGQRHEHTVVNVEVKSGNFSSDIHSPWSPASVISPSSADGWQIVDGPHAKENAAAMRSKARDMQQPSPLRKKTSSYMAPTSAATQRTKATLGGEKTKRVPIQKKATPANVSDGHGQPSQQLSQTTRPSTASSENSSVHFILDRPNVDVAHSPNGASSTPARPADRTNQRSPPKVNSRTSALPTPATSTRAYVQKDTGKAARPSPGTAQQAQQHATRCEARGSETMASLPGVAHTTTKRRTSHGHLLTPIVACLDSKGLLNRNVTNNAVVEAYLQSTASEAPGGPRRAARMDGPETPIRRYDALSNTSDEPYVDEPTRKVLPPHLRRSRETSTASTSTDATLCQEPFTLRGNADQRFGRPGTLIAPIAEQEVRVAQFQPPNAVHGNITGTKPSLTPSLRATAAPFEPGKTMAAAQSLDDWRDASGFIPDEEWDRLTPEMRVAIQHMRAERKTNGCRSTRTLPSQFSPPQAPLIWGADYSTNNSMAPVFTPSPIQTSATNSDFPRHGVQAGQVLRPSLSPGKKSVQWMLQDVDGEQTPIKFGRAPPPPAVFEPLTPTISSTSEDTSPMKTPHSMRGWHIGSSYSPNPYAWKGGDGKEIRFMGYGPHAERDPNSVVDFDFHSRTSSFTASVPNGFKEEKENLGPREYVAPRSQRQWAERVGYPKVPCGNVDITHAVEHMPFGSQLAGYCYDCTGR</sequence>
<keyword evidence="2" id="KW-1185">Reference proteome</keyword>
<dbReference type="EMBL" id="JAUTXU010000001">
    <property type="protein sequence ID" value="KAK3725983.1"/>
    <property type="molecule type" value="Genomic_DNA"/>
</dbReference>
<reference evidence="1" key="1">
    <citation type="submission" date="2023-07" db="EMBL/GenBank/DDBJ databases">
        <title>Black Yeasts Isolated from many extreme environments.</title>
        <authorList>
            <person name="Coleine C."/>
            <person name="Stajich J.E."/>
            <person name="Selbmann L."/>
        </authorList>
    </citation>
    <scope>NUCLEOTIDE SEQUENCE</scope>
    <source>
        <strain evidence="1">CCFEE 5714</strain>
    </source>
</reference>
<gene>
    <name evidence="1" type="ORF">LTR37_000131</name>
</gene>
<evidence type="ECO:0000313" key="2">
    <source>
        <dbReference type="Proteomes" id="UP001281147"/>
    </source>
</evidence>
<protein>
    <submittedName>
        <fullName evidence="1">Uncharacterized protein</fullName>
    </submittedName>
</protein>
<name>A0ACC3P0K6_9PEZI</name>